<evidence type="ECO:0000256" key="1">
    <source>
        <dbReference type="SAM" id="MobiDB-lite"/>
    </source>
</evidence>
<comment type="caution">
    <text evidence="2">The sequence shown here is derived from an EMBL/GenBank/DDBJ whole genome shotgun (WGS) entry which is preliminary data.</text>
</comment>
<protein>
    <submittedName>
        <fullName evidence="2">Uncharacterized protein</fullName>
    </submittedName>
</protein>
<name>A0ABU6RWQ5_9FABA</name>
<accession>A0ABU6RWQ5</accession>
<keyword evidence="3" id="KW-1185">Reference proteome</keyword>
<proteinExistence type="predicted"/>
<feature type="compositionally biased region" description="Gly residues" evidence="1">
    <location>
        <begin position="69"/>
        <end position="78"/>
    </location>
</feature>
<feature type="non-terminal residue" evidence="2">
    <location>
        <position position="1"/>
    </location>
</feature>
<evidence type="ECO:0000313" key="2">
    <source>
        <dbReference type="EMBL" id="MED6128556.1"/>
    </source>
</evidence>
<dbReference type="EMBL" id="JASCZI010032813">
    <property type="protein sequence ID" value="MED6128556.1"/>
    <property type="molecule type" value="Genomic_DNA"/>
</dbReference>
<sequence>LEEKVKGESASKKKEKRKSCVWFQMEAGTRRQTRQREGLSTTTLVDAEGKVRLTATGGGLRLDLVPNGGGGGAVGVSGGAAEDRRLDEEVKLREKGLNH</sequence>
<evidence type="ECO:0000313" key="3">
    <source>
        <dbReference type="Proteomes" id="UP001341840"/>
    </source>
</evidence>
<gene>
    <name evidence="2" type="ORF">PIB30_099070</name>
</gene>
<organism evidence="2 3">
    <name type="scientific">Stylosanthes scabra</name>
    <dbReference type="NCBI Taxonomy" id="79078"/>
    <lineage>
        <taxon>Eukaryota</taxon>
        <taxon>Viridiplantae</taxon>
        <taxon>Streptophyta</taxon>
        <taxon>Embryophyta</taxon>
        <taxon>Tracheophyta</taxon>
        <taxon>Spermatophyta</taxon>
        <taxon>Magnoliopsida</taxon>
        <taxon>eudicotyledons</taxon>
        <taxon>Gunneridae</taxon>
        <taxon>Pentapetalae</taxon>
        <taxon>rosids</taxon>
        <taxon>fabids</taxon>
        <taxon>Fabales</taxon>
        <taxon>Fabaceae</taxon>
        <taxon>Papilionoideae</taxon>
        <taxon>50 kb inversion clade</taxon>
        <taxon>dalbergioids sensu lato</taxon>
        <taxon>Dalbergieae</taxon>
        <taxon>Pterocarpus clade</taxon>
        <taxon>Stylosanthes</taxon>
    </lineage>
</organism>
<dbReference type="Proteomes" id="UP001341840">
    <property type="component" value="Unassembled WGS sequence"/>
</dbReference>
<reference evidence="2 3" key="1">
    <citation type="journal article" date="2023" name="Plants (Basel)">
        <title>Bridging the Gap: Combining Genomics and Transcriptomics Approaches to Understand Stylosanthes scabra, an Orphan Legume from the Brazilian Caatinga.</title>
        <authorList>
            <person name="Ferreira-Neto J.R.C."/>
            <person name="da Silva M.D."/>
            <person name="Binneck E."/>
            <person name="de Melo N.F."/>
            <person name="da Silva R.H."/>
            <person name="de Melo A.L.T.M."/>
            <person name="Pandolfi V."/>
            <person name="Bustamante F.O."/>
            <person name="Brasileiro-Vidal A.C."/>
            <person name="Benko-Iseppon A.M."/>
        </authorList>
    </citation>
    <scope>NUCLEOTIDE SEQUENCE [LARGE SCALE GENOMIC DNA]</scope>
    <source>
        <tissue evidence="2">Leaves</tissue>
    </source>
</reference>
<feature type="compositionally biased region" description="Basic and acidic residues" evidence="1">
    <location>
        <begin position="81"/>
        <end position="99"/>
    </location>
</feature>
<feature type="region of interest" description="Disordered" evidence="1">
    <location>
        <begin position="69"/>
        <end position="99"/>
    </location>
</feature>